<dbReference type="InterPro" id="IPR035992">
    <property type="entry name" value="Ricin_B-like_lectins"/>
</dbReference>
<comment type="caution">
    <text evidence="3">The sequence shown here is derived from an EMBL/GenBank/DDBJ whole genome shotgun (WGS) entry which is preliminary data.</text>
</comment>
<gene>
    <name evidence="3" type="ORF">CLV67_10771</name>
</gene>
<dbReference type="SUPFAM" id="SSF50370">
    <property type="entry name" value="Ricin B-like lectins"/>
    <property type="match status" value="1"/>
</dbReference>
<proteinExistence type="predicted"/>
<dbReference type="Pfam" id="PF00652">
    <property type="entry name" value="Ricin_B_lectin"/>
    <property type="match status" value="1"/>
</dbReference>
<dbReference type="RefSeq" id="WP_203737170.1">
    <property type="nucleotide sequence ID" value="NZ_BOMO01000070.1"/>
</dbReference>
<dbReference type="InterPro" id="IPR000772">
    <property type="entry name" value="Ricin_B_lectin"/>
</dbReference>
<dbReference type="Proteomes" id="UP000239415">
    <property type="component" value="Unassembled WGS sequence"/>
</dbReference>
<dbReference type="PANTHER" id="PTHR38165:SF1">
    <property type="entry name" value="GLUCANASE B"/>
    <property type="match status" value="1"/>
</dbReference>
<dbReference type="InterPro" id="IPR037176">
    <property type="entry name" value="Osmotin/thaumatin-like_sf"/>
</dbReference>
<dbReference type="PANTHER" id="PTHR38165">
    <property type="match status" value="1"/>
</dbReference>
<evidence type="ECO:0000313" key="3">
    <source>
        <dbReference type="EMBL" id="PRX20794.1"/>
    </source>
</evidence>
<feature type="signal peptide" evidence="1">
    <location>
        <begin position="1"/>
        <end position="24"/>
    </location>
</feature>
<dbReference type="Pfam" id="PF16483">
    <property type="entry name" value="Glyco_hydro_64"/>
    <property type="match status" value="1"/>
</dbReference>
<keyword evidence="4" id="KW-1185">Reference proteome</keyword>
<keyword evidence="3" id="KW-0430">Lectin</keyword>
<name>A0A2T0KC24_9ACTN</name>
<organism evidence="3 4">
    <name type="scientific">Actinoplanes italicus</name>
    <dbReference type="NCBI Taxonomy" id="113567"/>
    <lineage>
        <taxon>Bacteria</taxon>
        <taxon>Bacillati</taxon>
        <taxon>Actinomycetota</taxon>
        <taxon>Actinomycetes</taxon>
        <taxon>Micromonosporales</taxon>
        <taxon>Micromonosporaceae</taxon>
        <taxon>Actinoplanes</taxon>
    </lineage>
</organism>
<dbReference type="InterPro" id="IPR032477">
    <property type="entry name" value="Glyco_hydro_64"/>
</dbReference>
<dbReference type="Gene3D" id="2.60.110.10">
    <property type="entry name" value="Thaumatin"/>
    <property type="match status" value="1"/>
</dbReference>
<evidence type="ECO:0000259" key="2">
    <source>
        <dbReference type="PROSITE" id="PS52006"/>
    </source>
</evidence>
<evidence type="ECO:0000256" key="1">
    <source>
        <dbReference type="SAM" id="SignalP"/>
    </source>
</evidence>
<feature type="domain" description="GH64" evidence="2">
    <location>
        <begin position="34"/>
        <end position="398"/>
    </location>
</feature>
<sequence length="539" mass="57433">MKVLSTALRALAAAVMAVPIALTAAQSPAAAIGPDLLPVTVTNNTGRGEAVHLYILGQDIRPGGRLGYVNAAGQFFNWPAGGNPPTPAPDVSIAGPGNGGSVTVRFPRFISARIYFSLGKKIDFRLTPDGLVQPAPWAGGDPNRDTLFDWSEFTYNDAGLWLNSSQVDMFAIPHGVSVTGADGRTIRTGDPVANGRQNVIDQIRGNGDFSRSIMTRSDGTVLRVLAPGKAVGAGLMNANYLDAYINTAWNAYTSRTLTVVPRVNEPNRRFFGRTSGNNMVFTDSSGAQVAVVGKPTGNNVWGCDGVFNAPNVPPFIEPEIKRTLCTALNRGTLGTSTQEPVLDAGQFYRNSAPNHYSRIIHNNMADGKAYGFAYDDVGGFESLVHSGDPRSAAIILSPFTGGNPPPTDPPPATGNAIISNWHNKCIDVPNWNFNDGVRPLMWDCTGGTNQRWEFVNGTLRTQNNKCMDVAWGGTADGTPIQIATCSGNPAQQFVLSGAGDLVNPQANKCVDIAEVNPNNNALLHLWTCVGGVNQKWRRG</sequence>
<reference evidence="3 4" key="1">
    <citation type="submission" date="2018-03" db="EMBL/GenBank/DDBJ databases">
        <title>Genomic Encyclopedia of Archaeal and Bacterial Type Strains, Phase II (KMG-II): from individual species to whole genera.</title>
        <authorList>
            <person name="Goeker M."/>
        </authorList>
    </citation>
    <scope>NUCLEOTIDE SEQUENCE [LARGE SCALE GENOMIC DNA]</scope>
    <source>
        <strain evidence="3 4">DSM 43146</strain>
    </source>
</reference>
<dbReference type="SMART" id="SM00458">
    <property type="entry name" value="RICIN"/>
    <property type="match status" value="1"/>
</dbReference>
<protein>
    <submittedName>
        <fullName evidence="3">Ricin-type beta-trefoil lectin protein</fullName>
    </submittedName>
</protein>
<evidence type="ECO:0000313" key="4">
    <source>
        <dbReference type="Proteomes" id="UP000239415"/>
    </source>
</evidence>
<dbReference type="PROSITE" id="PS50231">
    <property type="entry name" value="RICIN_B_LECTIN"/>
    <property type="match status" value="1"/>
</dbReference>
<feature type="chain" id="PRO_5039366738" evidence="1">
    <location>
        <begin position="25"/>
        <end position="539"/>
    </location>
</feature>
<dbReference type="Gene3D" id="2.80.10.50">
    <property type="match status" value="1"/>
</dbReference>
<keyword evidence="1" id="KW-0732">Signal</keyword>
<dbReference type="PROSITE" id="PS52006">
    <property type="entry name" value="GH64"/>
    <property type="match status" value="1"/>
</dbReference>
<dbReference type="InterPro" id="IPR042517">
    <property type="entry name" value="Glyco_hydro_64_N_2"/>
</dbReference>
<dbReference type="GO" id="GO:0030246">
    <property type="term" value="F:carbohydrate binding"/>
    <property type="evidence" value="ECO:0007669"/>
    <property type="project" value="UniProtKB-KW"/>
</dbReference>
<accession>A0A2T0KC24</accession>
<dbReference type="InterPro" id="IPR037398">
    <property type="entry name" value="Glyco_hydro_64_fam"/>
</dbReference>
<dbReference type="AlphaFoldDB" id="A0A2T0KC24"/>
<dbReference type="EMBL" id="PVMZ01000007">
    <property type="protein sequence ID" value="PRX20794.1"/>
    <property type="molecule type" value="Genomic_DNA"/>
</dbReference>
<dbReference type="Gene3D" id="3.30.920.50">
    <property type="entry name" value="Beta-1,3-glucanase, C-terminal domain"/>
    <property type="match status" value="1"/>
</dbReference>